<organism evidence="2 3">
    <name type="scientific">Ferruginivarius sediminum</name>
    <dbReference type="NCBI Taxonomy" id="2661937"/>
    <lineage>
        <taxon>Bacteria</taxon>
        <taxon>Pseudomonadati</taxon>
        <taxon>Pseudomonadota</taxon>
        <taxon>Alphaproteobacteria</taxon>
        <taxon>Rhodospirillales</taxon>
        <taxon>Rhodospirillaceae</taxon>
        <taxon>Ferruginivarius</taxon>
    </lineage>
</organism>
<evidence type="ECO:0000313" key="3">
    <source>
        <dbReference type="Proteomes" id="UP000253941"/>
    </source>
</evidence>
<dbReference type="EMBL" id="QPMH01000001">
    <property type="protein sequence ID" value="RDD63687.1"/>
    <property type="molecule type" value="Genomic_DNA"/>
</dbReference>
<protein>
    <submittedName>
        <fullName evidence="2">Uncharacterized protein</fullName>
    </submittedName>
</protein>
<gene>
    <name evidence="2" type="ORF">DRB17_00445</name>
</gene>
<proteinExistence type="predicted"/>
<keyword evidence="3" id="KW-1185">Reference proteome</keyword>
<dbReference type="RefSeq" id="WP_114580200.1">
    <property type="nucleotide sequence ID" value="NZ_QPMH01000001.1"/>
</dbReference>
<name>A0A369THU6_9PROT</name>
<evidence type="ECO:0000256" key="1">
    <source>
        <dbReference type="SAM" id="MobiDB-lite"/>
    </source>
</evidence>
<dbReference type="AlphaFoldDB" id="A0A369THU6"/>
<comment type="caution">
    <text evidence="2">The sequence shown here is derived from an EMBL/GenBank/DDBJ whole genome shotgun (WGS) entry which is preliminary data.</text>
</comment>
<sequence>MKLMEHENVTATDVELEPSPDGTMHHILIVHTNLPLIESEPNYDEDKLTQMLKDIQAWMREHTSFHCARIRHRS</sequence>
<reference evidence="2 3" key="1">
    <citation type="submission" date="2018-07" db="EMBL/GenBank/DDBJ databases">
        <title>Venubactetium sediminum gen. nov., sp. nov., isolated from a marine solar saltern.</title>
        <authorList>
            <person name="Wang S."/>
        </authorList>
    </citation>
    <scope>NUCLEOTIDE SEQUENCE [LARGE SCALE GENOMIC DNA]</scope>
    <source>
        <strain evidence="2 3">WD2A32</strain>
    </source>
</reference>
<dbReference type="Proteomes" id="UP000253941">
    <property type="component" value="Unassembled WGS sequence"/>
</dbReference>
<accession>A0A369THU6</accession>
<feature type="region of interest" description="Disordered" evidence="1">
    <location>
        <begin position="1"/>
        <end position="21"/>
    </location>
</feature>
<evidence type="ECO:0000313" key="2">
    <source>
        <dbReference type="EMBL" id="RDD63687.1"/>
    </source>
</evidence>